<sequence length="186" mass="20483">MSHWVVKGAERPEKVALVEEIREKIGRSQGVYLVEYRGIPVATLSAFRKRVREVGGELVVYKNTLFRLAATSAGIQGLEEYLAGPTIFAFAYGDAAAMAKLLFDFAKEHEGFQVKAGWVEGRVYDRNGVETIAKLPPREVLLAQLVGGIQAPVARFVGTLQSLIHTPLRNLRYGLEEVAKLKAQAS</sequence>
<comment type="function">
    <text evidence="5">Forms part of the ribosomal stalk, playing a central role in the interaction of the ribosome with GTP-bound translation factors.</text>
</comment>
<dbReference type="InterPro" id="IPR022973">
    <property type="entry name" value="Ribosomal_uL10_bac"/>
</dbReference>
<dbReference type="GO" id="GO:0070180">
    <property type="term" value="F:large ribosomal subunit rRNA binding"/>
    <property type="evidence" value="ECO:0007669"/>
    <property type="project" value="UniProtKB-UniRule"/>
</dbReference>
<evidence type="ECO:0000256" key="2">
    <source>
        <dbReference type="ARBA" id="ARBA00022980"/>
    </source>
</evidence>
<evidence type="ECO:0000313" key="7">
    <source>
        <dbReference type="Proteomes" id="UP000244016"/>
    </source>
</evidence>
<dbReference type="Gene3D" id="6.10.250.290">
    <property type="match status" value="1"/>
</dbReference>
<evidence type="ECO:0000313" key="6">
    <source>
        <dbReference type="EMBL" id="PTQ51261.1"/>
    </source>
</evidence>
<dbReference type="SUPFAM" id="SSF160369">
    <property type="entry name" value="Ribosomal protein L10-like"/>
    <property type="match status" value="1"/>
</dbReference>
<dbReference type="InterPro" id="IPR047865">
    <property type="entry name" value="Ribosomal_uL10_bac_type"/>
</dbReference>
<gene>
    <name evidence="5" type="primary">rplJ</name>
    <name evidence="6" type="ORF">BLITH_0087</name>
</gene>
<dbReference type="Gene3D" id="3.30.70.1730">
    <property type="match status" value="1"/>
</dbReference>
<keyword evidence="3 5" id="KW-0687">Ribonucleoprotein</keyword>
<dbReference type="CDD" id="cd05797">
    <property type="entry name" value="Ribosomal_L10"/>
    <property type="match status" value="1"/>
</dbReference>
<reference evidence="6 7" key="1">
    <citation type="submission" date="2017-08" db="EMBL/GenBank/DDBJ databases">
        <title>Burning lignite coal seam in the remote Altai Mountains harbors a hydrogen-driven thermophilic microbial community.</title>
        <authorList>
            <person name="Kadnikov V.V."/>
            <person name="Mardanov A.V."/>
            <person name="Ivasenko D."/>
            <person name="Beletsky A.V."/>
            <person name="Karnachuk O.V."/>
            <person name="Ravin N.V."/>
        </authorList>
    </citation>
    <scope>NUCLEOTIDE SEQUENCE [LARGE SCALE GENOMIC DNA]</scope>
    <source>
        <strain evidence="6">AL31</strain>
    </source>
</reference>
<proteinExistence type="inferred from homology"/>
<dbReference type="PANTHER" id="PTHR11560">
    <property type="entry name" value="39S RIBOSOMAL PROTEIN L10, MITOCHONDRIAL"/>
    <property type="match status" value="1"/>
</dbReference>
<dbReference type="NCBIfam" id="NF000955">
    <property type="entry name" value="PRK00099.1-1"/>
    <property type="match status" value="1"/>
</dbReference>
<dbReference type="Pfam" id="PF00466">
    <property type="entry name" value="Ribosomal_L10"/>
    <property type="match status" value="1"/>
</dbReference>
<comment type="similarity">
    <text evidence="1 5">Belongs to the universal ribosomal protein uL10 family.</text>
</comment>
<name>A0A2T5G4Z5_9BACL</name>
<keyword evidence="5" id="KW-0699">rRNA-binding</keyword>
<evidence type="ECO:0000256" key="1">
    <source>
        <dbReference type="ARBA" id="ARBA00008889"/>
    </source>
</evidence>
<organism evidence="6 7">
    <name type="scientific">Brockia lithotrophica</name>
    <dbReference type="NCBI Taxonomy" id="933949"/>
    <lineage>
        <taxon>Bacteria</taxon>
        <taxon>Bacillati</taxon>
        <taxon>Bacillota</taxon>
        <taxon>Bacilli</taxon>
        <taxon>Bacillales</taxon>
        <taxon>Bacillales Family X. Incertae Sedis</taxon>
        <taxon>Brockia</taxon>
    </lineage>
</organism>
<dbReference type="InterPro" id="IPR001790">
    <property type="entry name" value="Ribosomal_uL10"/>
</dbReference>
<dbReference type="InterPro" id="IPR043141">
    <property type="entry name" value="Ribosomal_uL10-like_sf"/>
</dbReference>
<dbReference type="HAMAP" id="MF_00362">
    <property type="entry name" value="Ribosomal_uL10"/>
    <property type="match status" value="1"/>
</dbReference>
<accession>A0A2T5G4Z5</accession>
<evidence type="ECO:0000256" key="3">
    <source>
        <dbReference type="ARBA" id="ARBA00023274"/>
    </source>
</evidence>
<keyword evidence="2 5" id="KW-0689">Ribosomal protein</keyword>
<evidence type="ECO:0000256" key="5">
    <source>
        <dbReference type="HAMAP-Rule" id="MF_00362"/>
    </source>
</evidence>
<protein>
    <recommendedName>
        <fullName evidence="4 5">Large ribosomal subunit protein uL10</fullName>
    </recommendedName>
</protein>
<dbReference type="GO" id="GO:0005840">
    <property type="term" value="C:ribosome"/>
    <property type="evidence" value="ECO:0007669"/>
    <property type="project" value="UniProtKB-KW"/>
</dbReference>
<dbReference type="EMBL" id="PEBW01000006">
    <property type="protein sequence ID" value="PTQ51261.1"/>
    <property type="molecule type" value="Genomic_DNA"/>
</dbReference>
<evidence type="ECO:0000256" key="4">
    <source>
        <dbReference type="ARBA" id="ARBA00035202"/>
    </source>
</evidence>
<dbReference type="AlphaFoldDB" id="A0A2T5G4Z5"/>
<dbReference type="GO" id="GO:1990904">
    <property type="term" value="C:ribonucleoprotein complex"/>
    <property type="evidence" value="ECO:0007669"/>
    <property type="project" value="UniProtKB-KW"/>
</dbReference>
<comment type="caution">
    <text evidence="6">The sequence shown here is derived from an EMBL/GenBank/DDBJ whole genome shotgun (WGS) entry which is preliminary data.</text>
</comment>
<dbReference type="GO" id="GO:0006412">
    <property type="term" value="P:translation"/>
    <property type="evidence" value="ECO:0007669"/>
    <property type="project" value="UniProtKB-UniRule"/>
</dbReference>
<comment type="subunit">
    <text evidence="5">Part of the ribosomal stalk of the 50S ribosomal subunit. The N-terminus interacts with L11 and the large rRNA to form the base of the stalk. The C-terminus forms an elongated spine to which L12 dimers bind in a sequential fashion forming a multimeric L10(L12)X complex.</text>
</comment>
<dbReference type="Proteomes" id="UP000244016">
    <property type="component" value="Unassembled WGS sequence"/>
</dbReference>
<keyword evidence="5" id="KW-0694">RNA-binding</keyword>